<dbReference type="Proteomes" id="UP001066276">
    <property type="component" value="Chromosome 8"/>
</dbReference>
<organism evidence="2 3">
    <name type="scientific">Pleurodeles waltl</name>
    <name type="common">Iberian ribbed newt</name>
    <dbReference type="NCBI Taxonomy" id="8319"/>
    <lineage>
        <taxon>Eukaryota</taxon>
        <taxon>Metazoa</taxon>
        <taxon>Chordata</taxon>
        <taxon>Craniata</taxon>
        <taxon>Vertebrata</taxon>
        <taxon>Euteleostomi</taxon>
        <taxon>Amphibia</taxon>
        <taxon>Batrachia</taxon>
        <taxon>Caudata</taxon>
        <taxon>Salamandroidea</taxon>
        <taxon>Salamandridae</taxon>
        <taxon>Pleurodelinae</taxon>
        <taxon>Pleurodeles</taxon>
    </lineage>
</organism>
<comment type="caution">
    <text evidence="2">The sequence shown here is derived from an EMBL/GenBank/DDBJ whole genome shotgun (WGS) entry which is preliminary data.</text>
</comment>
<keyword evidence="3" id="KW-1185">Reference proteome</keyword>
<accession>A0AAV7NWY7</accession>
<dbReference type="AlphaFoldDB" id="A0AAV7NWY7"/>
<feature type="region of interest" description="Disordered" evidence="1">
    <location>
        <begin position="1"/>
        <end position="56"/>
    </location>
</feature>
<evidence type="ECO:0000313" key="2">
    <source>
        <dbReference type="EMBL" id="KAJ1119587.1"/>
    </source>
</evidence>
<evidence type="ECO:0000313" key="3">
    <source>
        <dbReference type="Proteomes" id="UP001066276"/>
    </source>
</evidence>
<dbReference type="EMBL" id="JANPWB010000012">
    <property type="protein sequence ID" value="KAJ1119587.1"/>
    <property type="molecule type" value="Genomic_DNA"/>
</dbReference>
<protein>
    <submittedName>
        <fullName evidence="2">Uncharacterized protein</fullName>
    </submittedName>
</protein>
<reference evidence="2" key="1">
    <citation type="journal article" date="2022" name="bioRxiv">
        <title>Sequencing and chromosome-scale assembly of the giantPleurodeles waltlgenome.</title>
        <authorList>
            <person name="Brown T."/>
            <person name="Elewa A."/>
            <person name="Iarovenko S."/>
            <person name="Subramanian E."/>
            <person name="Araus A.J."/>
            <person name="Petzold A."/>
            <person name="Susuki M."/>
            <person name="Suzuki K.-i.T."/>
            <person name="Hayashi T."/>
            <person name="Toyoda A."/>
            <person name="Oliveira C."/>
            <person name="Osipova E."/>
            <person name="Leigh N.D."/>
            <person name="Simon A."/>
            <person name="Yun M.H."/>
        </authorList>
    </citation>
    <scope>NUCLEOTIDE SEQUENCE</scope>
    <source>
        <strain evidence="2">20211129_DDA</strain>
        <tissue evidence="2">Liver</tissue>
    </source>
</reference>
<gene>
    <name evidence="2" type="ORF">NDU88_007772</name>
</gene>
<sequence>MPSSTPERGAWRATARAVGGAEIGRLGADRPRGSADTRSPNTGALTRAARPQKVGGIEGRALEIRALCAPGDNTGPATRNPGPAGL</sequence>
<proteinExistence type="predicted"/>
<name>A0AAV7NWY7_PLEWA</name>
<evidence type="ECO:0000256" key="1">
    <source>
        <dbReference type="SAM" id="MobiDB-lite"/>
    </source>
</evidence>